<dbReference type="Gene3D" id="1.10.472.10">
    <property type="entry name" value="Cyclin-like"/>
    <property type="match status" value="1"/>
</dbReference>
<dbReference type="OrthoDB" id="769138at2759"/>
<accession>A0A834ITI9</accession>
<evidence type="ECO:0000313" key="3">
    <source>
        <dbReference type="Proteomes" id="UP000625711"/>
    </source>
</evidence>
<comment type="caution">
    <text evidence="2">The sequence shown here is derived from an EMBL/GenBank/DDBJ whole genome shotgun (WGS) entry which is preliminary data.</text>
</comment>
<feature type="domain" description="Cyclin N-terminal" evidence="1">
    <location>
        <begin position="28"/>
        <end position="138"/>
    </location>
</feature>
<dbReference type="InterPro" id="IPR039361">
    <property type="entry name" value="Cyclin"/>
</dbReference>
<organism evidence="2 3">
    <name type="scientific">Rhynchophorus ferrugineus</name>
    <name type="common">Red palm weevil</name>
    <name type="synonym">Curculio ferrugineus</name>
    <dbReference type="NCBI Taxonomy" id="354439"/>
    <lineage>
        <taxon>Eukaryota</taxon>
        <taxon>Metazoa</taxon>
        <taxon>Ecdysozoa</taxon>
        <taxon>Arthropoda</taxon>
        <taxon>Hexapoda</taxon>
        <taxon>Insecta</taxon>
        <taxon>Pterygota</taxon>
        <taxon>Neoptera</taxon>
        <taxon>Endopterygota</taxon>
        <taxon>Coleoptera</taxon>
        <taxon>Polyphaga</taxon>
        <taxon>Cucujiformia</taxon>
        <taxon>Curculionidae</taxon>
        <taxon>Dryophthorinae</taxon>
        <taxon>Rhynchophorus</taxon>
    </lineage>
</organism>
<reference evidence="2" key="1">
    <citation type="submission" date="2020-08" db="EMBL/GenBank/DDBJ databases">
        <title>Genome sequencing and assembly of the red palm weevil Rhynchophorus ferrugineus.</title>
        <authorList>
            <person name="Dias G.B."/>
            <person name="Bergman C.M."/>
            <person name="Manee M."/>
        </authorList>
    </citation>
    <scope>NUCLEOTIDE SEQUENCE</scope>
    <source>
        <strain evidence="2">AA-2017</strain>
        <tissue evidence="2">Whole larva</tissue>
    </source>
</reference>
<sequence>MDKRRGWPAPGATLLKPIAFNLEEALQVENIYRPNLTSVHDYKTGEVTLSSRDGAVNNLRFLRIWLDLPHNAFFAAVSYLDMFLARMRVQEKYLTCLTLSCLYLAAETENCKIDVNKLLTVSHSRCTARDVLRMANIVKEKIKSAQGTMTTPSNFLDIYLDIFKYVTEQWEHIISKELTQIKENMLILLEVLLSDSTTAFFKSSVLALIVFQIEVDKIMSVGLPNKSVYFLGEVLQFLTTVREIQLKCKIKNGELKHFYMQITKIVKQYEIMQTWIILS</sequence>
<dbReference type="PANTHER" id="PTHR10177">
    <property type="entry name" value="CYCLINS"/>
    <property type="match status" value="1"/>
</dbReference>
<protein>
    <recommendedName>
        <fullName evidence="1">Cyclin N-terminal domain-containing protein</fullName>
    </recommendedName>
</protein>
<evidence type="ECO:0000313" key="2">
    <source>
        <dbReference type="EMBL" id="KAF7286959.1"/>
    </source>
</evidence>
<dbReference type="InterPro" id="IPR006671">
    <property type="entry name" value="Cyclin_N"/>
</dbReference>
<dbReference type="Proteomes" id="UP000625711">
    <property type="component" value="Unassembled WGS sequence"/>
</dbReference>
<name>A0A834ITI9_RHYFE</name>
<proteinExistence type="predicted"/>
<gene>
    <name evidence="2" type="ORF">GWI33_002807</name>
</gene>
<dbReference type="FunFam" id="1.10.472.10:FF:000006">
    <property type="entry name" value="Cyclin I"/>
    <property type="match status" value="1"/>
</dbReference>
<dbReference type="AlphaFoldDB" id="A0A834ITI9"/>
<dbReference type="SUPFAM" id="SSF47954">
    <property type="entry name" value="Cyclin-like"/>
    <property type="match status" value="1"/>
</dbReference>
<dbReference type="Pfam" id="PF00134">
    <property type="entry name" value="Cyclin_N"/>
    <property type="match status" value="1"/>
</dbReference>
<dbReference type="InterPro" id="IPR036915">
    <property type="entry name" value="Cyclin-like_sf"/>
</dbReference>
<keyword evidence="3" id="KW-1185">Reference proteome</keyword>
<evidence type="ECO:0000259" key="1">
    <source>
        <dbReference type="Pfam" id="PF00134"/>
    </source>
</evidence>
<dbReference type="EMBL" id="JAACXV010000017">
    <property type="protein sequence ID" value="KAF7286959.1"/>
    <property type="molecule type" value="Genomic_DNA"/>
</dbReference>